<dbReference type="Pfam" id="PF00108">
    <property type="entry name" value="Thiolase_N"/>
    <property type="match status" value="1"/>
</dbReference>
<evidence type="ECO:0000259" key="6">
    <source>
        <dbReference type="Pfam" id="PF00108"/>
    </source>
</evidence>
<proteinExistence type="inferred from homology"/>
<evidence type="ECO:0000313" key="8">
    <source>
        <dbReference type="EMBL" id="MEJ8282240.1"/>
    </source>
</evidence>
<dbReference type="SUPFAM" id="SSF53901">
    <property type="entry name" value="Thiolase-like"/>
    <property type="match status" value="2"/>
</dbReference>
<dbReference type="EC" id="2.3.1.-" evidence="8"/>
<dbReference type="InterPro" id="IPR020613">
    <property type="entry name" value="Thiolase_CS"/>
</dbReference>
<evidence type="ECO:0000313" key="9">
    <source>
        <dbReference type="Proteomes" id="UP001364211"/>
    </source>
</evidence>
<dbReference type="InterPro" id="IPR020616">
    <property type="entry name" value="Thiolase_N"/>
</dbReference>
<dbReference type="InterPro" id="IPR020610">
    <property type="entry name" value="Thiolase_AS"/>
</dbReference>
<evidence type="ECO:0000256" key="2">
    <source>
        <dbReference type="ARBA" id="ARBA00022679"/>
    </source>
</evidence>
<feature type="region of interest" description="Disordered" evidence="5">
    <location>
        <begin position="224"/>
        <end position="248"/>
    </location>
</feature>
<dbReference type="Pfam" id="PF02803">
    <property type="entry name" value="Thiolase_C"/>
    <property type="match status" value="1"/>
</dbReference>
<dbReference type="PANTHER" id="PTHR18919:SF134">
    <property type="entry name" value="BETA-KETOACYL COA THIOLASE FADA3-RELATED"/>
    <property type="match status" value="1"/>
</dbReference>
<dbReference type="Proteomes" id="UP001364211">
    <property type="component" value="Unassembled WGS sequence"/>
</dbReference>
<dbReference type="PROSITE" id="PS00737">
    <property type="entry name" value="THIOLASE_2"/>
    <property type="match status" value="1"/>
</dbReference>
<feature type="domain" description="Thiolase N-terminal" evidence="6">
    <location>
        <begin position="4"/>
        <end position="279"/>
    </location>
</feature>
<accession>A0ABU8TE54</accession>
<protein>
    <submittedName>
        <fullName evidence="8">Thiolase family protein</fullName>
        <ecNumber evidence="8">2.3.1.-</ecNumber>
    </submittedName>
</protein>
<dbReference type="CDD" id="cd00751">
    <property type="entry name" value="thiolase"/>
    <property type="match status" value="1"/>
</dbReference>
<keyword evidence="3 4" id="KW-0012">Acyltransferase</keyword>
<evidence type="ECO:0000256" key="5">
    <source>
        <dbReference type="SAM" id="MobiDB-lite"/>
    </source>
</evidence>
<dbReference type="NCBIfam" id="TIGR01930">
    <property type="entry name" value="AcCoA-C-Actrans"/>
    <property type="match status" value="1"/>
</dbReference>
<dbReference type="PIRSF" id="PIRSF000429">
    <property type="entry name" value="Ac-CoA_Ac_transf"/>
    <property type="match status" value="1"/>
</dbReference>
<gene>
    <name evidence="8" type="ORF">WJX68_25155</name>
</gene>
<dbReference type="EMBL" id="JBBJUP010000038">
    <property type="protein sequence ID" value="MEJ8282240.1"/>
    <property type="molecule type" value="Genomic_DNA"/>
</dbReference>
<dbReference type="InterPro" id="IPR020617">
    <property type="entry name" value="Thiolase_C"/>
</dbReference>
<comment type="caution">
    <text evidence="8">The sequence shown here is derived from an EMBL/GenBank/DDBJ whole genome shotgun (WGS) entry which is preliminary data.</text>
</comment>
<evidence type="ECO:0000259" key="7">
    <source>
        <dbReference type="Pfam" id="PF02803"/>
    </source>
</evidence>
<evidence type="ECO:0000256" key="3">
    <source>
        <dbReference type="ARBA" id="ARBA00023315"/>
    </source>
</evidence>
<name>A0ABU8TE54_9PSEU</name>
<dbReference type="PROSITE" id="PS00099">
    <property type="entry name" value="THIOLASE_3"/>
    <property type="match status" value="1"/>
</dbReference>
<comment type="similarity">
    <text evidence="1 4">Belongs to the thiolase-like superfamily. Thiolase family.</text>
</comment>
<sequence length="411" mass="42293">MDDVFLISGVRTPQGRYGGALASVRPDDLAALVVRTAVERAGADPGRIDEVVLGAANQAGEDNRNVARMAALLAGLPHSVPGYTVNRLCASGLTAISGAAHAVAAGEADVVVAGGVESMTRSPWVMAKPGTPWAKPGEVADTSLGWRFTNPRFRELDREAPQTHTEEAGPVTLSMGETAEEVALLDGITRDQCDAFALRSHQRATAAAKDGRFDDEIVPVSVPQRRGDPIVVSSDEGPRPDASPESLGRLKPVFRRDGVVTAGNSSPLSDGAAAVVVASGKAVREQGLTPLARIVTGAAAGVAPHVMGLGPVPATTKALQRAGWTVADLHAAELNEAFATQALASVRRLGLDPEIVNADGGAIALGHPLGCSGARITVTLVNRLRREGGRRGLASMCVGVGQGAALLIETV</sequence>
<keyword evidence="9" id="KW-1185">Reference proteome</keyword>
<dbReference type="Gene3D" id="3.40.47.10">
    <property type="match status" value="1"/>
</dbReference>
<feature type="domain" description="Thiolase C-terminal" evidence="7">
    <location>
        <begin position="288"/>
        <end position="409"/>
    </location>
</feature>
<evidence type="ECO:0000256" key="1">
    <source>
        <dbReference type="ARBA" id="ARBA00010982"/>
    </source>
</evidence>
<dbReference type="RefSeq" id="WP_340295471.1">
    <property type="nucleotide sequence ID" value="NZ_JBBJUP010000038.1"/>
</dbReference>
<dbReference type="InterPro" id="IPR020615">
    <property type="entry name" value="Thiolase_acyl_enz_int_AS"/>
</dbReference>
<dbReference type="PANTHER" id="PTHR18919">
    <property type="entry name" value="ACETYL-COA C-ACYLTRANSFERASE"/>
    <property type="match status" value="1"/>
</dbReference>
<evidence type="ECO:0000256" key="4">
    <source>
        <dbReference type="RuleBase" id="RU003557"/>
    </source>
</evidence>
<dbReference type="InterPro" id="IPR016039">
    <property type="entry name" value="Thiolase-like"/>
</dbReference>
<organism evidence="8 9">
    <name type="scientific">Pseudonocardia spirodelae</name>
    <dbReference type="NCBI Taxonomy" id="3133431"/>
    <lineage>
        <taxon>Bacteria</taxon>
        <taxon>Bacillati</taxon>
        <taxon>Actinomycetota</taxon>
        <taxon>Actinomycetes</taxon>
        <taxon>Pseudonocardiales</taxon>
        <taxon>Pseudonocardiaceae</taxon>
        <taxon>Pseudonocardia</taxon>
    </lineage>
</organism>
<dbReference type="InterPro" id="IPR002155">
    <property type="entry name" value="Thiolase"/>
</dbReference>
<dbReference type="GO" id="GO:0016746">
    <property type="term" value="F:acyltransferase activity"/>
    <property type="evidence" value="ECO:0007669"/>
    <property type="project" value="UniProtKB-KW"/>
</dbReference>
<reference evidence="8 9" key="1">
    <citation type="submission" date="2024-03" db="EMBL/GenBank/DDBJ databases">
        <title>Draft genome sequence of Pseudonocardia sp. DW16-2.</title>
        <authorList>
            <person name="Duangmal K."/>
        </authorList>
    </citation>
    <scope>NUCLEOTIDE SEQUENCE [LARGE SCALE GENOMIC DNA]</scope>
    <source>
        <strain evidence="8 9">DW16-2</strain>
    </source>
</reference>
<keyword evidence="2 4" id="KW-0808">Transferase</keyword>
<dbReference type="PROSITE" id="PS00098">
    <property type="entry name" value="THIOLASE_1"/>
    <property type="match status" value="1"/>
</dbReference>